<feature type="compositionally biased region" description="Basic and acidic residues" evidence="1">
    <location>
        <begin position="74"/>
        <end position="83"/>
    </location>
</feature>
<accession>A0A0L6UDW3</accession>
<reference evidence="2 3" key="1">
    <citation type="submission" date="2015-08" db="EMBL/GenBank/DDBJ databases">
        <title>Next Generation Sequencing and Analysis of the Genome of Puccinia sorghi L Schw, the Causal Agent of Maize Common Rust.</title>
        <authorList>
            <person name="Rochi L."/>
            <person name="Burguener G."/>
            <person name="Darino M."/>
            <person name="Turjanski A."/>
            <person name="Kreff E."/>
            <person name="Dieguez M.J."/>
            <person name="Sacco F."/>
        </authorList>
    </citation>
    <scope>NUCLEOTIDE SEQUENCE [LARGE SCALE GENOMIC DNA]</scope>
    <source>
        <strain evidence="2 3">RO10H11247</strain>
    </source>
</reference>
<sequence length="492" mass="55265">MTTLAAARKWTDATQTARKKLVKQTGVRTSELNRLTYWDPVKNVVLGIMHNWFEGVLQHHFRYRWGINGNIDKQTDSDAKESEAGTSDYLTEEVTENDDEEENVSPGRSFWNIEQKKKLISCVREVVVPTGVTQMPIGLGTAKNGKLKASEWHTLFAIHLPLAAVSVFVDSEPIENCLAKNEEAIENFIAVVRCTNIVGLDKVRKEDSENFTLEYSKYTSSAANIFPNIKILPNHHYALHIPDQMRWWGPLLAVSEFPGERLIGKLQKCKTNRNTKQTPMTVMEKFCQAQRLQALHGLDCALAEEKSTRGGAKFELSEGAYHEILGFCRQATPDLRSCGDLPHPDGAKVMFTLAKEVHGWDCGRGLRISKHTPNNMIQYDTTDGHAAYGQVTDVIQVTGYGWAGTTIIQLLPARELQHSNCLGDILRRVSVLHVQLGTPRYIYPSQVVGPIAYRPLPAWTLRSSRLSYLIRPLTGLSETLWPVNDDAMIIDL</sequence>
<gene>
    <name evidence="2" type="ORF">VP01_763g8</name>
</gene>
<evidence type="ECO:0000256" key="1">
    <source>
        <dbReference type="SAM" id="MobiDB-lite"/>
    </source>
</evidence>
<evidence type="ECO:0000313" key="3">
    <source>
        <dbReference type="Proteomes" id="UP000037035"/>
    </source>
</evidence>
<feature type="compositionally biased region" description="Acidic residues" evidence="1">
    <location>
        <begin position="90"/>
        <end position="103"/>
    </location>
</feature>
<evidence type="ECO:0000313" key="2">
    <source>
        <dbReference type="EMBL" id="KNZ45995.1"/>
    </source>
</evidence>
<dbReference type="Proteomes" id="UP000037035">
    <property type="component" value="Unassembled WGS sequence"/>
</dbReference>
<keyword evidence="3" id="KW-1185">Reference proteome</keyword>
<feature type="region of interest" description="Disordered" evidence="1">
    <location>
        <begin position="74"/>
        <end position="106"/>
    </location>
</feature>
<dbReference type="OrthoDB" id="3269001at2759"/>
<dbReference type="EMBL" id="LAVV01013094">
    <property type="protein sequence ID" value="KNZ45995.1"/>
    <property type="molecule type" value="Genomic_DNA"/>
</dbReference>
<proteinExistence type="predicted"/>
<dbReference type="VEuPathDB" id="FungiDB:VP01_763g8"/>
<dbReference type="STRING" id="27349.A0A0L6UDW3"/>
<dbReference type="PANTHER" id="PTHR31912:SF34">
    <property type="entry name" value="NOTOCHORD-RELATED PROTEIN"/>
    <property type="match status" value="1"/>
</dbReference>
<name>A0A0L6UDW3_9BASI</name>
<dbReference type="PANTHER" id="PTHR31912">
    <property type="entry name" value="IP13529P"/>
    <property type="match status" value="1"/>
</dbReference>
<dbReference type="AlphaFoldDB" id="A0A0L6UDW3"/>
<comment type="caution">
    <text evidence="2">The sequence shown here is derived from an EMBL/GenBank/DDBJ whole genome shotgun (WGS) entry which is preliminary data.</text>
</comment>
<organism evidence="2 3">
    <name type="scientific">Puccinia sorghi</name>
    <dbReference type="NCBI Taxonomy" id="27349"/>
    <lineage>
        <taxon>Eukaryota</taxon>
        <taxon>Fungi</taxon>
        <taxon>Dikarya</taxon>
        <taxon>Basidiomycota</taxon>
        <taxon>Pucciniomycotina</taxon>
        <taxon>Pucciniomycetes</taxon>
        <taxon>Pucciniales</taxon>
        <taxon>Pucciniaceae</taxon>
        <taxon>Puccinia</taxon>
    </lineage>
</organism>
<protein>
    <submittedName>
        <fullName evidence="2">Uncharacterized protein</fullName>
    </submittedName>
</protein>